<evidence type="ECO:0000313" key="3">
    <source>
        <dbReference type="Proteomes" id="UP000054007"/>
    </source>
</evidence>
<protein>
    <submittedName>
        <fullName evidence="2">Uncharacterized protein</fullName>
    </submittedName>
</protein>
<keyword evidence="3" id="KW-1185">Reference proteome</keyword>
<organism evidence="2 3">
    <name type="scientific">Cylindrobasidium torrendii FP15055 ss-10</name>
    <dbReference type="NCBI Taxonomy" id="1314674"/>
    <lineage>
        <taxon>Eukaryota</taxon>
        <taxon>Fungi</taxon>
        <taxon>Dikarya</taxon>
        <taxon>Basidiomycota</taxon>
        <taxon>Agaricomycotina</taxon>
        <taxon>Agaricomycetes</taxon>
        <taxon>Agaricomycetidae</taxon>
        <taxon>Agaricales</taxon>
        <taxon>Marasmiineae</taxon>
        <taxon>Physalacriaceae</taxon>
        <taxon>Cylindrobasidium</taxon>
    </lineage>
</organism>
<feature type="region of interest" description="Disordered" evidence="1">
    <location>
        <begin position="1"/>
        <end position="26"/>
    </location>
</feature>
<name>A0A0D7B3J7_9AGAR</name>
<dbReference type="EMBL" id="KN880620">
    <property type="protein sequence ID" value="KIY64755.1"/>
    <property type="molecule type" value="Genomic_DNA"/>
</dbReference>
<proteinExistence type="predicted"/>
<evidence type="ECO:0000313" key="2">
    <source>
        <dbReference type="EMBL" id="KIY64755.1"/>
    </source>
</evidence>
<reference evidence="2 3" key="1">
    <citation type="journal article" date="2015" name="Fungal Genet. Biol.">
        <title>Evolution of novel wood decay mechanisms in Agaricales revealed by the genome sequences of Fistulina hepatica and Cylindrobasidium torrendii.</title>
        <authorList>
            <person name="Floudas D."/>
            <person name="Held B.W."/>
            <person name="Riley R."/>
            <person name="Nagy L.G."/>
            <person name="Koehler G."/>
            <person name="Ransdell A.S."/>
            <person name="Younus H."/>
            <person name="Chow J."/>
            <person name="Chiniquy J."/>
            <person name="Lipzen A."/>
            <person name="Tritt A."/>
            <person name="Sun H."/>
            <person name="Haridas S."/>
            <person name="LaButti K."/>
            <person name="Ohm R.A."/>
            <person name="Kues U."/>
            <person name="Blanchette R.A."/>
            <person name="Grigoriev I.V."/>
            <person name="Minto R.E."/>
            <person name="Hibbett D.S."/>
        </authorList>
    </citation>
    <scope>NUCLEOTIDE SEQUENCE [LARGE SCALE GENOMIC DNA]</scope>
    <source>
        <strain evidence="2 3">FP15055 ss-10</strain>
    </source>
</reference>
<gene>
    <name evidence="2" type="ORF">CYLTODRAFT_445798</name>
</gene>
<evidence type="ECO:0000256" key="1">
    <source>
        <dbReference type="SAM" id="MobiDB-lite"/>
    </source>
</evidence>
<accession>A0A0D7B3J7</accession>
<dbReference type="Proteomes" id="UP000054007">
    <property type="component" value="Unassembled WGS sequence"/>
</dbReference>
<dbReference type="AlphaFoldDB" id="A0A0D7B3J7"/>
<sequence length="316" mass="34439">MIEDPGTARRSQSLADAGDDAETAETVRKVGAPSPAYWGLASYVSASNIDNGLESVLHRSAAVRQDAPDADDNDLRQAPFLKAQVDLPALTTAKSTAKIIDRLAKCEILENVSVVDSAHDSEAGYTTARYNHNDMDMFSKASSAFAPLRSGRRGKQINGGNMDDVYDGALFTECRRDEERPEVQSPCLSSLSMHTIWVAPKVLSGVLTLHSVWRRRVGVGGHVVLQLSPPSPCLSVLDVYMGCLPSTQLRLSRDRLGYKFVMVVLLLGASIPRSLYDKMAGLSSLDGCLRIEGSFRFIPAYVVVDERLEWPSTHPS</sequence>